<reference evidence="1 2" key="1">
    <citation type="submission" date="2022-08" db="EMBL/GenBank/DDBJ databases">
        <title>YIM 101645 draft genome.</title>
        <authorList>
            <person name="Chen X."/>
        </authorList>
    </citation>
    <scope>NUCLEOTIDE SEQUENCE [LARGE SCALE GENOMIC DNA]</scope>
    <source>
        <strain evidence="1 2">YIM 101645</strain>
    </source>
</reference>
<keyword evidence="2" id="KW-1185">Reference proteome</keyword>
<organism evidence="1 2">
    <name type="scientific">Corynebacterium lemuris</name>
    <dbReference type="NCBI Taxonomy" id="1859292"/>
    <lineage>
        <taxon>Bacteria</taxon>
        <taxon>Bacillati</taxon>
        <taxon>Actinomycetota</taxon>
        <taxon>Actinomycetes</taxon>
        <taxon>Mycobacteriales</taxon>
        <taxon>Corynebacteriaceae</taxon>
        <taxon>Corynebacterium</taxon>
    </lineage>
</organism>
<evidence type="ECO:0000313" key="2">
    <source>
        <dbReference type="Proteomes" id="UP001205965"/>
    </source>
</evidence>
<dbReference type="EMBL" id="JANWTC010000006">
    <property type="protein sequence ID" value="MCS5479809.1"/>
    <property type="molecule type" value="Genomic_DNA"/>
</dbReference>
<protein>
    <submittedName>
        <fullName evidence="1">Uncharacterized protein</fullName>
    </submittedName>
</protein>
<proteinExistence type="predicted"/>
<accession>A0ABT2G0U2</accession>
<dbReference type="Proteomes" id="UP001205965">
    <property type="component" value="Unassembled WGS sequence"/>
</dbReference>
<sequence>MQAELGNPAIDRMPKHGALDRGDIANVRDSHGRLLAVECKNTSKIALSGWMREAHTAAANYGAHTGVIVHKRHGTAAPGSQWVTLTVDDLIHLLKGTP</sequence>
<comment type="caution">
    <text evidence="1">The sequence shown here is derived from an EMBL/GenBank/DDBJ whole genome shotgun (WGS) entry which is preliminary data.</text>
</comment>
<gene>
    <name evidence="1" type="ORF">NYP18_09065</name>
</gene>
<name>A0ABT2G0U2_9CORY</name>
<evidence type="ECO:0000313" key="1">
    <source>
        <dbReference type="EMBL" id="MCS5479809.1"/>
    </source>
</evidence>
<dbReference type="RefSeq" id="WP_259427879.1">
    <property type="nucleotide sequence ID" value="NZ_JANWTC010000006.1"/>
</dbReference>